<feature type="modified residue" description="4-aspartylphosphate" evidence="2">
    <location>
        <position position="52"/>
    </location>
</feature>
<dbReference type="PROSITE" id="PS50110">
    <property type="entry name" value="RESPONSE_REGULATORY"/>
    <property type="match status" value="1"/>
</dbReference>
<feature type="domain" description="Response regulatory" evidence="3">
    <location>
        <begin position="3"/>
        <end position="121"/>
    </location>
</feature>
<proteinExistence type="predicted"/>
<dbReference type="InterPro" id="IPR001789">
    <property type="entry name" value="Sig_transdc_resp-reg_receiver"/>
</dbReference>
<dbReference type="CDD" id="cd00156">
    <property type="entry name" value="REC"/>
    <property type="match status" value="1"/>
</dbReference>
<dbReference type="KEGG" id="dma:DMR_10460"/>
<dbReference type="EMBL" id="AP010904">
    <property type="protein sequence ID" value="BAH74537.1"/>
    <property type="molecule type" value="Genomic_DNA"/>
</dbReference>
<organism evidence="4 5">
    <name type="scientific">Solidesulfovibrio magneticus (strain ATCC 700980 / DSM 13731 / RS-1)</name>
    <name type="common">Desulfovibrio magneticus</name>
    <dbReference type="NCBI Taxonomy" id="573370"/>
    <lineage>
        <taxon>Bacteria</taxon>
        <taxon>Pseudomonadati</taxon>
        <taxon>Thermodesulfobacteriota</taxon>
        <taxon>Desulfovibrionia</taxon>
        <taxon>Desulfovibrionales</taxon>
        <taxon>Desulfovibrionaceae</taxon>
        <taxon>Solidesulfovibrio</taxon>
    </lineage>
</organism>
<dbReference type="SUPFAM" id="SSF52172">
    <property type="entry name" value="CheY-like"/>
    <property type="match status" value="1"/>
</dbReference>
<dbReference type="Proteomes" id="UP000009071">
    <property type="component" value="Chromosome"/>
</dbReference>
<dbReference type="PANTHER" id="PTHR44591:SF3">
    <property type="entry name" value="RESPONSE REGULATORY DOMAIN-CONTAINING PROTEIN"/>
    <property type="match status" value="1"/>
</dbReference>
<evidence type="ECO:0000313" key="5">
    <source>
        <dbReference type="Proteomes" id="UP000009071"/>
    </source>
</evidence>
<dbReference type="GO" id="GO:0000160">
    <property type="term" value="P:phosphorelay signal transduction system"/>
    <property type="evidence" value="ECO:0007669"/>
    <property type="project" value="InterPro"/>
</dbReference>
<keyword evidence="5" id="KW-1185">Reference proteome</keyword>
<dbReference type="PANTHER" id="PTHR44591">
    <property type="entry name" value="STRESS RESPONSE REGULATOR PROTEIN 1"/>
    <property type="match status" value="1"/>
</dbReference>
<evidence type="ECO:0000259" key="3">
    <source>
        <dbReference type="PROSITE" id="PS50110"/>
    </source>
</evidence>
<dbReference type="InterPro" id="IPR050595">
    <property type="entry name" value="Bact_response_regulator"/>
</dbReference>
<reference evidence="4 5" key="1">
    <citation type="journal article" date="2009" name="Genome Res.">
        <title>Whole genome sequence of Desulfovibrio magneticus strain RS-1 revealed common gene clusters in magnetotactic bacteria.</title>
        <authorList>
            <person name="Nakazawa H."/>
            <person name="Arakaki A."/>
            <person name="Narita-Yamada S."/>
            <person name="Yashiro I."/>
            <person name="Jinno K."/>
            <person name="Aoki N."/>
            <person name="Tsuruyama A."/>
            <person name="Okamura Y."/>
            <person name="Tanikawa S."/>
            <person name="Fujita N."/>
            <person name="Takeyama H."/>
            <person name="Matsunaga T."/>
        </authorList>
    </citation>
    <scope>NUCLEOTIDE SEQUENCE [LARGE SCALE GENOMIC DNA]</scope>
    <source>
        <strain evidence="5">ATCC 700980 / DSM 13731 / RS-1</strain>
    </source>
</reference>
<dbReference type="STRING" id="573370.DMR_10460"/>
<name>C4XKZ8_SOLM1</name>
<dbReference type="RefSeq" id="WP_015859767.1">
    <property type="nucleotide sequence ID" value="NC_012796.1"/>
</dbReference>
<protein>
    <submittedName>
        <fullName evidence="4">Response regulator receiver protein</fullName>
    </submittedName>
</protein>
<accession>C4XKZ8</accession>
<keyword evidence="1 2" id="KW-0597">Phosphoprotein</keyword>
<dbReference type="AlphaFoldDB" id="C4XKZ8"/>
<dbReference type="SMART" id="SM00448">
    <property type="entry name" value="REC"/>
    <property type="match status" value="1"/>
</dbReference>
<sequence length="125" mass="14560">MINILFVDDDISMLYLYKVYLESTRYNPHTTNDTNIAIELLIKNAYKIIITDYFMPNVTGLEFALKVKTTCLKLNIKYPYTILASSEAFEDKHDKQRTIFNLILQKPLTRETLLSTLDSILTTKE</sequence>
<evidence type="ECO:0000256" key="2">
    <source>
        <dbReference type="PROSITE-ProRule" id="PRU00169"/>
    </source>
</evidence>
<dbReference type="Gene3D" id="3.40.50.2300">
    <property type="match status" value="1"/>
</dbReference>
<dbReference type="InterPro" id="IPR011006">
    <property type="entry name" value="CheY-like_superfamily"/>
</dbReference>
<gene>
    <name evidence="4" type="ordered locus">DMR_10460</name>
</gene>
<dbReference type="HOGENOM" id="CLU_000445_69_8_7"/>
<dbReference type="Pfam" id="PF00072">
    <property type="entry name" value="Response_reg"/>
    <property type="match status" value="1"/>
</dbReference>
<evidence type="ECO:0000256" key="1">
    <source>
        <dbReference type="ARBA" id="ARBA00022553"/>
    </source>
</evidence>
<evidence type="ECO:0000313" key="4">
    <source>
        <dbReference type="EMBL" id="BAH74537.1"/>
    </source>
</evidence>